<feature type="chain" id="PRO_5001997761" description="DUF2547 domain-containing protein" evidence="1">
    <location>
        <begin position="31"/>
        <end position="107"/>
    </location>
</feature>
<dbReference type="InterPro" id="IPR020508">
    <property type="entry name" value="SecM_small"/>
</dbReference>
<dbReference type="OrthoDB" id="5690943at2"/>
<keyword evidence="1" id="KW-0732">Signal</keyword>
<dbReference type="STRING" id="505317.OA57_09815"/>
<dbReference type="RefSeq" id="WP_034617012.1">
    <property type="nucleotide sequence ID" value="NZ_JSUM01000014.1"/>
</dbReference>
<evidence type="ECO:0000313" key="3">
    <source>
        <dbReference type="Proteomes" id="UP000030380"/>
    </source>
</evidence>
<feature type="signal peptide" evidence="1">
    <location>
        <begin position="1"/>
        <end position="30"/>
    </location>
</feature>
<reference evidence="2 3" key="1">
    <citation type="submission" date="2014-11" db="EMBL/GenBank/DDBJ databases">
        <title>Draft genome sequence of Chelonobacter oris 1662T, associated with respiratory disease in Hermann's Tortoises.</title>
        <authorList>
            <person name="Kudirkiene E."/>
            <person name="Hansen M.J."/>
            <person name="Bojesen A.M."/>
        </authorList>
    </citation>
    <scope>NUCLEOTIDE SEQUENCE [LARGE SCALE GENOMIC DNA]</scope>
    <source>
        <strain evidence="2 3">1662</strain>
    </source>
</reference>
<dbReference type="EMBL" id="JSUM01000014">
    <property type="protein sequence ID" value="KGQ69912.1"/>
    <property type="molecule type" value="Genomic_DNA"/>
</dbReference>
<proteinExistence type="predicted"/>
<organism evidence="2 3">
    <name type="scientific">Chelonobacter oris</name>
    <dbReference type="NCBI Taxonomy" id="505317"/>
    <lineage>
        <taxon>Bacteria</taxon>
        <taxon>Pseudomonadati</taxon>
        <taxon>Pseudomonadota</taxon>
        <taxon>Gammaproteobacteria</taxon>
        <taxon>Pasteurellales</taxon>
        <taxon>Pasteurellaceae</taxon>
        <taxon>Chelonobacter</taxon>
    </lineage>
</organism>
<accession>A0A0A3AQ56</accession>
<dbReference type="Proteomes" id="UP000030380">
    <property type="component" value="Unassembled WGS sequence"/>
</dbReference>
<dbReference type="NCBIfam" id="NF038363">
    <property type="entry name" value="SecM_small"/>
    <property type="match status" value="1"/>
</dbReference>
<gene>
    <name evidence="2" type="ORF">OA57_09815</name>
</gene>
<name>A0A0A3AQ56_9PAST</name>
<dbReference type="Pfam" id="PF10818">
    <property type="entry name" value="SecM_small"/>
    <property type="match status" value="1"/>
</dbReference>
<dbReference type="AlphaFoldDB" id="A0A0A3AQ56"/>
<protein>
    <recommendedName>
        <fullName evidence="4">DUF2547 domain-containing protein</fullName>
    </recommendedName>
</protein>
<evidence type="ECO:0000313" key="2">
    <source>
        <dbReference type="EMBL" id="KGQ69912.1"/>
    </source>
</evidence>
<evidence type="ECO:0000256" key="1">
    <source>
        <dbReference type="SAM" id="SignalP"/>
    </source>
</evidence>
<evidence type="ECO:0008006" key="4">
    <source>
        <dbReference type="Google" id="ProtNLM"/>
    </source>
</evidence>
<comment type="caution">
    <text evidence="2">The sequence shown here is derived from an EMBL/GenBank/DDBJ whole genome shotgun (WGS) entry which is preliminary data.</text>
</comment>
<keyword evidence="3" id="KW-1185">Reference proteome</keyword>
<sequence length="107" mass="12722">MNPFHRCRKPHFWSQFLLGMLAIMSLPVNASLSQNQPAYDQAYQQSQQLQQHKPASSLFYQQQQRQIRLQQQVIRELPHYRPVIRLLISRQHHEAVPPIRAGPYFSF</sequence>